<dbReference type="Gene3D" id="3.30.56.30">
    <property type="entry name" value="Signal recognition particle, SRP19-like subunit"/>
    <property type="match status" value="1"/>
</dbReference>
<evidence type="ECO:0000256" key="5">
    <source>
        <dbReference type="SAM" id="MobiDB-lite"/>
    </source>
</evidence>
<dbReference type="EMBL" id="QGMK01002885">
    <property type="protein sequence ID" value="TVY55439.1"/>
    <property type="molecule type" value="Genomic_DNA"/>
</dbReference>
<dbReference type="AlphaFoldDB" id="A0A8T9BSU7"/>
<keyword evidence="3" id="KW-0733">Signal recognition particle</keyword>
<keyword evidence="7" id="KW-1185">Reference proteome</keyword>
<dbReference type="InterPro" id="IPR036521">
    <property type="entry name" value="SRP19-like_sf"/>
</dbReference>
<dbReference type="Proteomes" id="UP000469558">
    <property type="component" value="Unassembled WGS sequence"/>
</dbReference>
<proteinExistence type="predicted"/>
<dbReference type="SUPFAM" id="SSF69695">
    <property type="entry name" value="SRP19"/>
    <property type="match status" value="1"/>
</dbReference>
<keyword evidence="2" id="KW-0963">Cytoplasm</keyword>
<dbReference type="GO" id="GO:0006617">
    <property type="term" value="P:SRP-dependent cotranslational protein targeting to membrane, signal sequence recognition"/>
    <property type="evidence" value="ECO:0007669"/>
    <property type="project" value="TreeGrafter"/>
</dbReference>
<organism evidence="6 7">
    <name type="scientific">Lachnellula suecica</name>
    <dbReference type="NCBI Taxonomy" id="602035"/>
    <lineage>
        <taxon>Eukaryota</taxon>
        <taxon>Fungi</taxon>
        <taxon>Dikarya</taxon>
        <taxon>Ascomycota</taxon>
        <taxon>Pezizomycotina</taxon>
        <taxon>Leotiomycetes</taxon>
        <taxon>Helotiales</taxon>
        <taxon>Lachnaceae</taxon>
        <taxon>Lachnellula</taxon>
    </lineage>
</organism>
<dbReference type="GO" id="GO:0008312">
    <property type="term" value="F:7S RNA binding"/>
    <property type="evidence" value="ECO:0007669"/>
    <property type="project" value="InterPro"/>
</dbReference>
<name>A0A8T9BSU7_9HELO</name>
<accession>A0A8T9BSU7</accession>
<gene>
    <name evidence="6" type="primary">SEC65</name>
    <name evidence="6" type="ORF">LSUE1_G010116</name>
</gene>
<dbReference type="InterPro" id="IPR002778">
    <property type="entry name" value="Signal_recog_particle_SRP19"/>
</dbReference>
<evidence type="ECO:0000256" key="3">
    <source>
        <dbReference type="ARBA" id="ARBA00023135"/>
    </source>
</evidence>
<feature type="compositionally biased region" description="Basic residues" evidence="5">
    <location>
        <begin position="235"/>
        <end position="246"/>
    </location>
</feature>
<dbReference type="FunFam" id="3.30.56.30:FF:000003">
    <property type="entry name" value="Signal recognition particle SEC65 subunit"/>
    <property type="match status" value="1"/>
</dbReference>
<comment type="subcellular location">
    <subcellularLocation>
        <location evidence="1">Cytoplasm</location>
    </subcellularLocation>
</comment>
<dbReference type="PANTHER" id="PTHR17453">
    <property type="entry name" value="SIGNAL RECOGNITION PARTICLE 19 KD PROTEIN"/>
    <property type="match status" value="1"/>
</dbReference>
<evidence type="ECO:0000313" key="6">
    <source>
        <dbReference type="EMBL" id="TVY55439.1"/>
    </source>
</evidence>
<dbReference type="PANTHER" id="PTHR17453:SF0">
    <property type="entry name" value="SIGNAL RECOGNITION PARTICLE 19 KDA PROTEIN"/>
    <property type="match status" value="1"/>
</dbReference>
<feature type="compositionally biased region" description="Gly residues" evidence="5">
    <location>
        <begin position="219"/>
        <end position="232"/>
    </location>
</feature>
<protein>
    <submittedName>
        <fullName evidence="6">Signal recognition particle SEC65 subunit</fullName>
    </submittedName>
</protein>
<evidence type="ECO:0000256" key="2">
    <source>
        <dbReference type="ARBA" id="ARBA00022490"/>
    </source>
</evidence>
<comment type="caution">
    <text evidence="6">The sequence shown here is derived from an EMBL/GenBank/DDBJ whole genome shotgun (WGS) entry which is preliminary data.</text>
</comment>
<dbReference type="OrthoDB" id="2190947at2759"/>
<evidence type="ECO:0000313" key="7">
    <source>
        <dbReference type="Proteomes" id="UP000469558"/>
    </source>
</evidence>
<feature type="region of interest" description="Disordered" evidence="5">
    <location>
        <begin position="219"/>
        <end position="246"/>
    </location>
</feature>
<feature type="region of interest" description="Disordered" evidence="5">
    <location>
        <begin position="1"/>
        <end position="27"/>
    </location>
</feature>
<sequence>TTPKPAASLINPSNIPSQASSQFQDAQDKSKYKDYQCIYPVYFDIRRSRREGRMVGKELAVENPMARDIAAACAKLGLEPLFEAMKVHPKDWANPGRVKVKLRGGRNLGVKNKHHLYTLISTYLKANPTTEASAIQIRVPGLPPPDPKKPYKAPAVPKGWKIGTILPYYSSAMMGEGVSDNFMKDMMAEMAAAGGGGGMPGGMGMPDMSALQGMMGGMGGMGGAGPSAGAGGEPKKKKEKRKVIRG</sequence>
<keyword evidence="4" id="KW-0687">Ribonucleoprotein</keyword>
<dbReference type="Pfam" id="PF01922">
    <property type="entry name" value="SRP19"/>
    <property type="match status" value="1"/>
</dbReference>
<feature type="non-terminal residue" evidence="6">
    <location>
        <position position="246"/>
    </location>
</feature>
<dbReference type="GO" id="GO:0005786">
    <property type="term" value="C:signal recognition particle, endoplasmic reticulum targeting"/>
    <property type="evidence" value="ECO:0007669"/>
    <property type="project" value="UniProtKB-KW"/>
</dbReference>
<evidence type="ECO:0000256" key="4">
    <source>
        <dbReference type="ARBA" id="ARBA00023274"/>
    </source>
</evidence>
<reference evidence="6 7" key="1">
    <citation type="submission" date="2018-05" db="EMBL/GenBank/DDBJ databases">
        <title>Genome sequencing and assembly of the regulated plant pathogen Lachnellula willkommii and related sister species for the development of diagnostic species identification markers.</title>
        <authorList>
            <person name="Giroux E."/>
            <person name="Bilodeau G."/>
        </authorList>
    </citation>
    <scope>NUCLEOTIDE SEQUENCE [LARGE SCALE GENOMIC DNA]</scope>
    <source>
        <strain evidence="6 7">CBS 268.59</strain>
    </source>
</reference>
<evidence type="ECO:0000256" key="1">
    <source>
        <dbReference type="ARBA" id="ARBA00004496"/>
    </source>
</evidence>